<comment type="caution">
    <text evidence="7">The sequence shown here is derived from an EMBL/GenBank/DDBJ whole genome shotgun (WGS) entry which is preliminary data.</text>
</comment>
<dbReference type="OrthoDB" id="5872702at2759"/>
<feature type="transmembrane region" description="Helical" evidence="5">
    <location>
        <begin position="231"/>
        <end position="253"/>
    </location>
</feature>
<dbReference type="InterPro" id="IPR019424">
    <property type="entry name" value="7TM_GPCR_Srsx"/>
</dbReference>
<dbReference type="AlphaFoldDB" id="A0A016TNI6"/>
<organism evidence="7 8">
    <name type="scientific">Ancylostoma ceylanicum</name>
    <dbReference type="NCBI Taxonomy" id="53326"/>
    <lineage>
        <taxon>Eukaryota</taxon>
        <taxon>Metazoa</taxon>
        <taxon>Ecdysozoa</taxon>
        <taxon>Nematoda</taxon>
        <taxon>Chromadorea</taxon>
        <taxon>Rhabditida</taxon>
        <taxon>Rhabditina</taxon>
        <taxon>Rhabditomorpha</taxon>
        <taxon>Strongyloidea</taxon>
        <taxon>Ancylostomatidae</taxon>
        <taxon>Ancylostomatinae</taxon>
        <taxon>Ancylostoma</taxon>
    </lineage>
</organism>
<protein>
    <recommendedName>
        <fullName evidence="6">G-protein coupled receptors family 1 profile domain-containing protein</fullName>
    </recommendedName>
</protein>
<gene>
    <name evidence="7" type="primary">Acey_s0088.g2120</name>
    <name evidence="7" type="ORF">Y032_0088g2120</name>
</gene>
<feature type="transmembrane region" description="Helical" evidence="5">
    <location>
        <begin position="103"/>
        <end position="125"/>
    </location>
</feature>
<evidence type="ECO:0000256" key="4">
    <source>
        <dbReference type="ARBA" id="ARBA00023136"/>
    </source>
</evidence>
<dbReference type="Pfam" id="PF10320">
    <property type="entry name" value="7TM_GPCR_Srsx"/>
    <property type="match status" value="1"/>
</dbReference>
<feature type="transmembrane region" description="Helical" evidence="5">
    <location>
        <begin position="178"/>
        <end position="202"/>
    </location>
</feature>
<feature type="transmembrane region" description="Helical" evidence="5">
    <location>
        <begin position="13"/>
        <end position="37"/>
    </location>
</feature>
<dbReference type="SMART" id="SM01381">
    <property type="entry name" value="7TM_GPCR_Srsx"/>
    <property type="match status" value="1"/>
</dbReference>
<keyword evidence="2 5" id="KW-0812">Transmembrane</keyword>
<proteinExistence type="predicted"/>
<evidence type="ECO:0000256" key="1">
    <source>
        <dbReference type="ARBA" id="ARBA00004370"/>
    </source>
</evidence>
<keyword evidence="8" id="KW-1185">Reference proteome</keyword>
<dbReference type="InterPro" id="IPR047130">
    <property type="entry name" value="7TM_GPCR_Srsx_nematod"/>
</dbReference>
<dbReference type="EMBL" id="JARK01001424">
    <property type="protein sequence ID" value="EYC04286.1"/>
    <property type="molecule type" value="Genomic_DNA"/>
</dbReference>
<feature type="transmembrane region" description="Helical" evidence="5">
    <location>
        <begin position="49"/>
        <end position="68"/>
    </location>
</feature>
<dbReference type="PANTHER" id="PTHR23360:SF19">
    <property type="entry name" value="G-PROTEIN COUPLED RECEPTORS FAMILY 1 PROFILE DOMAIN-CONTAINING PROTEIN"/>
    <property type="match status" value="1"/>
</dbReference>
<evidence type="ECO:0000259" key="6">
    <source>
        <dbReference type="PROSITE" id="PS50262"/>
    </source>
</evidence>
<evidence type="ECO:0000256" key="5">
    <source>
        <dbReference type="SAM" id="Phobius"/>
    </source>
</evidence>
<feature type="transmembrane region" description="Helical" evidence="5">
    <location>
        <begin position="137"/>
        <end position="158"/>
    </location>
</feature>
<keyword evidence="4 5" id="KW-0472">Membrane</keyword>
<dbReference type="GO" id="GO:0004930">
    <property type="term" value="F:G protein-coupled receptor activity"/>
    <property type="evidence" value="ECO:0007669"/>
    <property type="project" value="InterPro"/>
</dbReference>
<name>A0A016TNI6_9BILA</name>
<evidence type="ECO:0000256" key="2">
    <source>
        <dbReference type="ARBA" id="ARBA00022692"/>
    </source>
</evidence>
<dbReference type="GO" id="GO:0016020">
    <property type="term" value="C:membrane"/>
    <property type="evidence" value="ECO:0007669"/>
    <property type="project" value="UniProtKB-SubCell"/>
</dbReference>
<dbReference type="CDD" id="cd00637">
    <property type="entry name" value="7tm_classA_rhodopsin-like"/>
    <property type="match status" value="1"/>
</dbReference>
<dbReference type="InterPro" id="IPR017452">
    <property type="entry name" value="GPCR_Rhodpsn_7TM"/>
</dbReference>
<reference evidence="8" key="1">
    <citation type="journal article" date="2015" name="Nat. Genet.">
        <title>The genome and transcriptome of the zoonotic hookworm Ancylostoma ceylanicum identify infection-specific gene families.</title>
        <authorList>
            <person name="Schwarz E.M."/>
            <person name="Hu Y."/>
            <person name="Antoshechkin I."/>
            <person name="Miller M.M."/>
            <person name="Sternberg P.W."/>
            <person name="Aroian R.V."/>
        </authorList>
    </citation>
    <scope>NUCLEOTIDE SEQUENCE</scope>
    <source>
        <strain evidence="8">HY135</strain>
    </source>
</reference>
<dbReference type="InterPro" id="IPR000276">
    <property type="entry name" value="GPCR_Rhodpsn"/>
</dbReference>
<dbReference type="Proteomes" id="UP000024635">
    <property type="component" value="Unassembled WGS sequence"/>
</dbReference>
<feature type="transmembrane region" description="Helical" evidence="5">
    <location>
        <begin position="265"/>
        <end position="283"/>
    </location>
</feature>
<comment type="subcellular location">
    <subcellularLocation>
        <location evidence="1">Membrane</location>
    </subcellularLocation>
</comment>
<dbReference type="PANTHER" id="PTHR23360">
    <property type="entry name" value="G-PROTEIN COUPLED RECEPTORS FAMILY 1 PROFILE DOMAIN-CONTAINING PROTEIN-RELATED"/>
    <property type="match status" value="1"/>
</dbReference>
<evidence type="ECO:0000313" key="7">
    <source>
        <dbReference type="EMBL" id="EYC04286.1"/>
    </source>
</evidence>
<dbReference type="Gene3D" id="1.20.1070.10">
    <property type="entry name" value="Rhodopsin 7-helix transmembrane proteins"/>
    <property type="match status" value="1"/>
</dbReference>
<evidence type="ECO:0000256" key="3">
    <source>
        <dbReference type="ARBA" id="ARBA00022989"/>
    </source>
</evidence>
<feature type="domain" description="G-protein coupled receptors family 1 profile" evidence="6">
    <location>
        <begin position="26"/>
        <end position="281"/>
    </location>
</feature>
<accession>A0A016TNI6</accession>
<dbReference type="PROSITE" id="PS50262">
    <property type="entry name" value="G_PROTEIN_RECEP_F1_2"/>
    <property type="match status" value="1"/>
</dbReference>
<sequence>MDMNNNTILTESIYAYLIEGSIAVILNLPLAAVMLTVKKLRARREFQVIVGLALTDVCFGAAFILTGVDRLPAINLVNNGGIPAIPRSSCTRYLFVQLLTISYQMQGILSTVVAFDRFIAITFPIKYIKFGRWYNTVIIATPCVIVFIPTFINFMLTYTDETMISSLCVTAEAVYPGFHSYVLLMRISCILCSGLIYVFIVWRLKQHFARIERTTHNVGTTQMRNIRRSTVTVGLTTINALLFLVVPDIIAYFGIGGIHTKYATLLYSFYAANVNLNFVILIVRHHEIRNNIANIIRVILFRKSQHSSYCNSQSHQKIAISVVAQKKNVSPTA</sequence>
<evidence type="ECO:0000313" key="8">
    <source>
        <dbReference type="Proteomes" id="UP000024635"/>
    </source>
</evidence>
<keyword evidence="3 5" id="KW-1133">Transmembrane helix</keyword>
<dbReference type="SUPFAM" id="SSF81321">
    <property type="entry name" value="Family A G protein-coupled receptor-like"/>
    <property type="match status" value="1"/>
</dbReference>